<feature type="compositionally biased region" description="Low complexity" evidence="1">
    <location>
        <begin position="1"/>
        <end position="43"/>
    </location>
</feature>
<dbReference type="InParanoid" id="A0A067P646"/>
<feature type="region of interest" description="Disordered" evidence="1">
    <location>
        <begin position="1"/>
        <end position="70"/>
    </location>
</feature>
<evidence type="ECO:0000313" key="3">
    <source>
        <dbReference type="Proteomes" id="UP000027265"/>
    </source>
</evidence>
<evidence type="ECO:0000313" key="2">
    <source>
        <dbReference type="EMBL" id="KDQ49315.1"/>
    </source>
</evidence>
<gene>
    <name evidence="2" type="ORF">JAAARDRAFT_660999</name>
</gene>
<keyword evidence="3" id="KW-1185">Reference proteome</keyword>
<dbReference type="AlphaFoldDB" id="A0A067P646"/>
<organism evidence="2 3">
    <name type="scientific">Jaapia argillacea MUCL 33604</name>
    <dbReference type="NCBI Taxonomy" id="933084"/>
    <lineage>
        <taxon>Eukaryota</taxon>
        <taxon>Fungi</taxon>
        <taxon>Dikarya</taxon>
        <taxon>Basidiomycota</taxon>
        <taxon>Agaricomycotina</taxon>
        <taxon>Agaricomycetes</taxon>
        <taxon>Agaricomycetidae</taxon>
        <taxon>Jaapiales</taxon>
        <taxon>Jaapiaceae</taxon>
        <taxon>Jaapia</taxon>
    </lineage>
</organism>
<protein>
    <submittedName>
        <fullName evidence="2">Uncharacterized protein</fullName>
    </submittedName>
</protein>
<dbReference type="EMBL" id="KL197789">
    <property type="protein sequence ID" value="KDQ49315.1"/>
    <property type="molecule type" value="Genomic_DNA"/>
</dbReference>
<dbReference type="HOGENOM" id="CLU_2015610_0_0_1"/>
<reference evidence="3" key="1">
    <citation type="journal article" date="2014" name="Proc. Natl. Acad. Sci. U.S.A.">
        <title>Extensive sampling of basidiomycete genomes demonstrates inadequacy of the white-rot/brown-rot paradigm for wood decay fungi.</title>
        <authorList>
            <person name="Riley R."/>
            <person name="Salamov A.A."/>
            <person name="Brown D.W."/>
            <person name="Nagy L.G."/>
            <person name="Floudas D."/>
            <person name="Held B.W."/>
            <person name="Levasseur A."/>
            <person name="Lombard V."/>
            <person name="Morin E."/>
            <person name="Otillar R."/>
            <person name="Lindquist E.A."/>
            <person name="Sun H."/>
            <person name="LaButti K.M."/>
            <person name="Schmutz J."/>
            <person name="Jabbour D."/>
            <person name="Luo H."/>
            <person name="Baker S.E."/>
            <person name="Pisabarro A.G."/>
            <person name="Walton J.D."/>
            <person name="Blanchette R.A."/>
            <person name="Henrissat B."/>
            <person name="Martin F."/>
            <person name="Cullen D."/>
            <person name="Hibbett D.S."/>
            <person name="Grigoriev I.V."/>
        </authorList>
    </citation>
    <scope>NUCLEOTIDE SEQUENCE [LARGE SCALE GENOMIC DNA]</scope>
    <source>
        <strain evidence="3">MUCL 33604</strain>
    </source>
</reference>
<name>A0A067P646_9AGAM</name>
<evidence type="ECO:0000256" key="1">
    <source>
        <dbReference type="SAM" id="MobiDB-lite"/>
    </source>
</evidence>
<sequence>MSSMSTTTATSKLSAPTTNSNRSVSSKSNSNPNPNRPATASNAGLSVHMWTASASPLDRPSTSVGLPSASVGARPSIITRSSLNHADADGRSGAREPYPAWRVWMVRKARKVGMGGLGGLSGA</sequence>
<accession>A0A067P646</accession>
<dbReference type="Proteomes" id="UP000027265">
    <property type="component" value="Unassembled WGS sequence"/>
</dbReference>
<proteinExistence type="predicted"/>